<dbReference type="Proteomes" id="UP000321154">
    <property type="component" value="Unassembled WGS sequence"/>
</dbReference>
<keyword evidence="9" id="KW-1185">Reference proteome</keyword>
<reference evidence="7 9" key="1">
    <citation type="submission" date="2019-07" db="EMBL/GenBank/DDBJ databases">
        <title>Whole genome shotgun sequence of Frigoribacterium faeni NBRC 103066.</title>
        <authorList>
            <person name="Hosoyama A."/>
            <person name="Uohara A."/>
            <person name="Ohji S."/>
            <person name="Ichikawa N."/>
        </authorList>
    </citation>
    <scope>NUCLEOTIDE SEQUENCE [LARGE SCALE GENOMIC DNA]</scope>
    <source>
        <strain evidence="7 9">NBRC 103066</strain>
    </source>
</reference>
<comment type="caution">
    <text evidence="8">The sequence shown here is derived from an EMBL/GenBank/DDBJ whole genome shotgun (WGS) entry which is preliminary data.</text>
</comment>
<keyword evidence="2" id="KW-0285">Flavoprotein</keyword>
<dbReference type="Proteomes" id="UP000522688">
    <property type="component" value="Unassembled WGS sequence"/>
</dbReference>
<dbReference type="EMBL" id="JACGWW010000001">
    <property type="protein sequence ID" value="MBA8812943.1"/>
    <property type="molecule type" value="Genomic_DNA"/>
</dbReference>
<evidence type="ECO:0000256" key="1">
    <source>
        <dbReference type="ARBA" id="ARBA00005272"/>
    </source>
</evidence>
<evidence type="ECO:0000313" key="9">
    <source>
        <dbReference type="Proteomes" id="UP000321154"/>
    </source>
</evidence>
<dbReference type="RefSeq" id="WP_146852228.1">
    <property type="nucleotide sequence ID" value="NZ_BAAAHR010000002.1"/>
</dbReference>
<proteinExistence type="inferred from homology"/>
<reference evidence="8 10" key="2">
    <citation type="submission" date="2020-07" db="EMBL/GenBank/DDBJ databases">
        <title>Sequencing the genomes of 1000 actinobacteria strains.</title>
        <authorList>
            <person name="Klenk H.-P."/>
        </authorList>
    </citation>
    <scope>NUCLEOTIDE SEQUENCE [LARGE SCALE GENOMIC DNA]</scope>
    <source>
        <strain evidence="8 10">DSM 10309</strain>
    </source>
</reference>
<dbReference type="PANTHER" id="PTHR43706">
    <property type="entry name" value="NADH DEHYDROGENASE"/>
    <property type="match status" value="1"/>
</dbReference>
<evidence type="ECO:0000256" key="2">
    <source>
        <dbReference type="ARBA" id="ARBA00022630"/>
    </source>
</evidence>
<dbReference type="Gene3D" id="3.50.50.100">
    <property type="match status" value="1"/>
</dbReference>
<name>A0A7W3JHL7_9MICO</name>
<dbReference type="Pfam" id="PF07992">
    <property type="entry name" value="Pyr_redox_2"/>
    <property type="match status" value="1"/>
</dbReference>
<dbReference type="SUPFAM" id="SSF51905">
    <property type="entry name" value="FAD/NAD(P)-binding domain"/>
    <property type="match status" value="1"/>
</dbReference>
<dbReference type="EC" id="1.6.99.3" evidence="8"/>
<dbReference type="EMBL" id="BJUV01000002">
    <property type="protein sequence ID" value="GEK81983.1"/>
    <property type="molecule type" value="Genomic_DNA"/>
</dbReference>
<sequence>MTTRIVILGGGSAGLTTALELQKRRPPQNASITLVDQAPYFTYQPFLPEVAGGHIAPRDVTVPLRKALRKTKVVEAAVTGLDSAAKTVSVTTGDGVSSTIPYDQLVVALGAVTRTFPTPGLAENGVGFKSVEEAQYVRDRILGNIAEAASVSDPATRRKLLTVVFVGGGYTGVEAMAELDDAAKAAIDSFPNLSRDELRFVLVEALDRVAPEVGPELSKWTLGHLRSRGIDIRLKTTMPSCVDGDVVLSDGETIPAGTIVWTAGVKPNPVLGDMGLPLGPKGHVNVSATLQVQSEDGVVLDGVWALGDGAQVPNLLSEQQPAYYPPNAQNAVRQAITVADNVIAQLSGQPIAEYRHESVGTVASFGIGKGAANIKNVQMKNIPAWLAHRGYHLYAMPTLNRKWRILTGWITNFVGGRDQTPLVGMSDPRAGFLKVTPSVSADSGSKKKK</sequence>
<evidence type="ECO:0000313" key="10">
    <source>
        <dbReference type="Proteomes" id="UP000522688"/>
    </source>
</evidence>
<protein>
    <submittedName>
        <fullName evidence="8">NADH dehydrogenase</fullName>
        <ecNumber evidence="8">1.6.99.3</ecNumber>
    </submittedName>
    <submittedName>
        <fullName evidence="7">Oxidoreductase</fullName>
    </submittedName>
</protein>
<dbReference type="InterPro" id="IPR036188">
    <property type="entry name" value="FAD/NAD-bd_sf"/>
</dbReference>
<organism evidence="8 10">
    <name type="scientific">Frigoribacterium faeni</name>
    <dbReference type="NCBI Taxonomy" id="145483"/>
    <lineage>
        <taxon>Bacteria</taxon>
        <taxon>Bacillati</taxon>
        <taxon>Actinomycetota</taxon>
        <taxon>Actinomycetes</taxon>
        <taxon>Micrococcales</taxon>
        <taxon>Microbacteriaceae</taxon>
        <taxon>Frigoribacterium</taxon>
    </lineage>
</organism>
<evidence type="ECO:0000256" key="3">
    <source>
        <dbReference type="ARBA" id="ARBA00022827"/>
    </source>
</evidence>
<evidence type="ECO:0000256" key="5">
    <source>
        <dbReference type="ARBA" id="ARBA00023027"/>
    </source>
</evidence>
<keyword evidence="4 8" id="KW-0560">Oxidoreductase</keyword>
<evidence type="ECO:0000313" key="8">
    <source>
        <dbReference type="EMBL" id="MBA8812943.1"/>
    </source>
</evidence>
<gene>
    <name evidence="8" type="ORF">FB463_001167</name>
    <name evidence="7" type="ORF">FFA01_02920</name>
</gene>
<keyword evidence="5" id="KW-0520">NAD</keyword>
<comment type="similarity">
    <text evidence="1">Belongs to the NADH dehydrogenase family.</text>
</comment>
<dbReference type="GO" id="GO:0003954">
    <property type="term" value="F:NADH dehydrogenase activity"/>
    <property type="evidence" value="ECO:0007669"/>
    <property type="project" value="InterPro"/>
</dbReference>
<evidence type="ECO:0000313" key="7">
    <source>
        <dbReference type="EMBL" id="GEK81983.1"/>
    </source>
</evidence>
<dbReference type="PRINTS" id="PR00368">
    <property type="entry name" value="FADPNR"/>
</dbReference>
<dbReference type="InterPro" id="IPR045024">
    <property type="entry name" value="NDH-2"/>
</dbReference>
<accession>A0A7W3JHL7</accession>
<feature type="domain" description="FAD/NAD(P)-binding" evidence="6">
    <location>
        <begin position="4"/>
        <end position="335"/>
    </location>
</feature>
<evidence type="ECO:0000259" key="6">
    <source>
        <dbReference type="Pfam" id="PF07992"/>
    </source>
</evidence>
<dbReference type="PANTHER" id="PTHR43706:SF45">
    <property type="entry name" value="NADH DEHYDROGENASE-LIKE PROTEIN RV1812C"/>
    <property type="match status" value="1"/>
</dbReference>
<keyword evidence="3" id="KW-0274">FAD</keyword>
<dbReference type="AlphaFoldDB" id="A0A7W3JHL7"/>
<evidence type="ECO:0000256" key="4">
    <source>
        <dbReference type="ARBA" id="ARBA00023002"/>
    </source>
</evidence>
<dbReference type="InterPro" id="IPR023753">
    <property type="entry name" value="FAD/NAD-binding_dom"/>
</dbReference>
<dbReference type="OrthoDB" id="9781621at2"/>